<evidence type="ECO:0000256" key="2">
    <source>
        <dbReference type="ARBA" id="ARBA00006513"/>
    </source>
</evidence>
<evidence type="ECO:0000256" key="3">
    <source>
        <dbReference type="ARBA" id="ARBA00022448"/>
    </source>
</evidence>
<organism evidence="11 12">
    <name type="scientific">Paramuricea clavata</name>
    <name type="common">Red gorgonian</name>
    <name type="synonym">Violescent sea-whip</name>
    <dbReference type="NCBI Taxonomy" id="317549"/>
    <lineage>
        <taxon>Eukaryota</taxon>
        <taxon>Metazoa</taxon>
        <taxon>Cnidaria</taxon>
        <taxon>Anthozoa</taxon>
        <taxon>Octocorallia</taxon>
        <taxon>Malacalcyonacea</taxon>
        <taxon>Plexauridae</taxon>
        <taxon>Paramuricea</taxon>
    </lineage>
</organism>
<dbReference type="InterPro" id="IPR004878">
    <property type="entry name" value="Otopetrin"/>
</dbReference>
<keyword evidence="12" id="KW-1185">Reference proteome</keyword>
<name>A0A7D9E603_PARCT</name>
<dbReference type="PANTHER" id="PTHR21522:SF32">
    <property type="entry name" value="OTOPETRIN-2"/>
    <property type="match status" value="1"/>
</dbReference>
<keyword evidence="10" id="KW-0407">Ion channel</keyword>
<comment type="caution">
    <text evidence="11">The sequence shown here is derived from an EMBL/GenBank/DDBJ whole genome shotgun (WGS) entry which is preliminary data.</text>
</comment>
<accession>A0A7D9E603</accession>
<proteinExistence type="inferred from homology"/>
<dbReference type="AlphaFoldDB" id="A0A7D9E603"/>
<sequence>MDSIRTIDSNESNVSSYLLQSENSRSRYTSEGSQRSVTPAEGIIRQEWYYTLSSTLLDYWQDIRELFTGLWCAFLGGKLEAIWKCVCLPCCVLTRALNGRRQYFRPQTGIVYLYVYLCTTVVLNLAVALKNIRTSTAEDIQKWFAILSMFVAIILMLYIFLYVYKTVKFPRSRGTLLRVFYEGGTYVFGFSSFGFSVCVLFDYISCGQVLYAVLTVMKATFTVLQILFLHYFYEARIPEDSPYIEIIMAHLLGTNLGLWFWTLCSEEADESLEDCMHYPIQLGHSEQYFSPLFVEYLLLAASLFYQIWKKLSPRDTVSSLPQRHCCTCYCNVIDSNTLENSQSERRNSNNRRRSISDQTNSASGLGLFIGGCFAVLFIVLVLMSKETGSSHQGYHIAYAVGIFILYFTQVCACYAIQLSLQSHERNPERFSLDHEDILLFISLAGILLWECFHAYSLILNGLTNHVHGSGVFDMTKDALAIVQHLFQATTLVNLRRHQRTQGQQSDNVWICECVLFLLITNLTLWVQDSFFFEVDITTPGERYVQMQQDLAAIGYVVYPLSIFFRFHSSVCCIIAWSIFRTET</sequence>
<dbReference type="Proteomes" id="UP001152795">
    <property type="component" value="Unassembled WGS sequence"/>
</dbReference>
<evidence type="ECO:0000256" key="7">
    <source>
        <dbReference type="ARBA" id="ARBA00022989"/>
    </source>
</evidence>
<evidence type="ECO:0000256" key="4">
    <source>
        <dbReference type="ARBA" id="ARBA00022475"/>
    </source>
</evidence>
<dbReference type="EMBL" id="CACRXK020004394">
    <property type="protein sequence ID" value="CAB4002592.1"/>
    <property type="molecule type" value="Genomic_DNA"/>
</dbReference>
<reference evidence="11" key="1">
    <citation type="submission" date="2020-04" db="EMBL/GenBank/DDBJ databases">
        <authorList>
            <person name="Alioto T."/>
            <person name="Alioto T."/>
            <person name="Gomez Garrido J."/>
        </authorList>
    </citation>
    <scope>NUCLEOTIDE SEQUENCE</scope>
    <source>
        <strain evidence="11">A484AB</strain>
    </source>
</reference>
<protein>
    <submittedName>
        <fullName evidence="11">Uncharacterized protein</fullName>
    </submittedName>
</protein>
<keyword evidence="6" id="KW-0375">Hydrogen ion transport</keyword>
<keyword evidence="8" id="KW-0406">Ion transport</keyword>
<keyword evidence="9" id="KW-0472">Membrane</keyword>
<dbReference type="PANTHER" id="PTHR21522">
    <property type="entry name" value="PROTON CHANNEL OTOP"/>
    <property type="match status" value="1"/>
</dbReference>
<evidence type="ECO:0000256" key="10">
    <source>
        <dbReference type="ARBA" id="ARBA00023303"/>
    </source>
</evidence>
<dbReference type="GO" id="GO:0015252">
    <property type="term" value="F:proton channel activity"/>
    <property type="evidence" value="ECO:0007669"/>
    <property type="project" value="InterPro"/>
</dbReference>
<evidence type="ECO:0000256" key="5">
    <source>
        <dbReference type="ARBA" id="ARBA00022692"/>
    </source>
</evidence>
<comment type="subcellular location">
    <subcellularLocation>
        <location evidence="1">Cell membrane</location>
        <topology evidence="1">Multi-pass membrane protein</topology>
    </subcellularLocation>
</comment>
<evidence type="ECO:0000313" key="11">
    <source>
        <dbReference type="EMBL" id="CAB4002592.1"/>
    </source>
</evidence>
<keyword evidence="5" id="KW-0812">Transmembrane</keyword>
<keyword evidence="3" id="KW-0813">Transport</keyword>
<dbReference type="GO" id="GO:0005886">
    <property type="term" value="C:plasma membrane"/>
    <property type="evidence" value="ECO:0007669"/>
    <property type="project" value="UniProtKB-SubCell"/>
</dbReference>
<comment type="similarity">
    <text evidence="2">Belongs to the otopetrin family.</text>
</comment>
<dbReference type="OrthoDB" id="6429739at2759"/>
<keyword evidence="7" id="KW-1133">Transmembrane helix</keyword>
<evidence type="ECO:0000313" key="12">
    <source>
        <dbReference type="Proteomes" id="UP001152795"/>
    </source>
</evidence>
<evidence type="ECO:0000256" key="9">
    <source>
        <dbReference type="ARBA" id="ARBA00023136"/>
    </source>
</evidence>
<evidence type="ECO:0000256" key="1">
    <source>
        <dbReference type="ARBA" id="ARBA00004651"/>
    </source>
</evidence>
<evidence type="ECO:0000256" key="6">
    <source>
        <dbReference type="ARBA" id="ARBA00022781"/>
    </source>
</evidence>
<evidence type="ECO:0000256" key="8">
    <source>
        <dbReference type="ARBA" id="ARBA00023065"/>
    </source>
</evidence>
<dbReference type="Pfam" id="PF03189">
    <property type="entry name" value="Otopetrin"/>
    <property type="match status" value="2"/>
</dbReference>
<keyword evidence="4" id="KW-1003">Cell membrane</keyword>
<gene>
    <name evidence="11" type="ORF">PACLA_8A046171</name>
</gene>